<name>A0A3B1BZD5_9ZZZZ</name>
<dbReference type="InterPro" id="IPR036909">
    <property type="entry name" value="Cyt_c-like_dom_sf"/>
</dbReference>
<evidence type="ECO:0000256" key="3">
    <source>
        <dbReference type="ARBA" id="ARBA00023004"/>
    </source>
</evidence>
<gene>
    <name evidence="5" type="ORF">MNBD_NITROSPINAE01-1225</name>
</gene>
<dbReference type="EMBL" id="UOGC01000057">
    <property type="protein sequence ID" value="VAX17673.1"/>
    <property type="molecule type" value="Genomic_DNA"/>
</dbReference>
<dbReference type="SUPFAM" id="SSF46626">
    <property type="entry name" value="Cytochrome c"/>
    <property type="match status" value="1"/>
</dbReference>
<evidence type="ECO:0000313" key="5">
    <source>
        <dbReference type="EMBL" id="VAX17673.1"/>
    </source>
</evidence>
<dbReference type="GO" id="GO:0046872">
    <property type="term" value="F:metal ion binding"/>
    <property type="evidence" value="ECO:0007669"/>
    <property type="project" value="UniProtKB-KW"/>
</dbReference>
<protein>
    <recommendedName>
        <fullName evidence="4">Cytochrome c domain-containing protein</fullName>
    </recommendedName>
</protein>
<keyword evidence="2" id="KW-0479">Metal-binding</keyword>
<reference evidence="5" key="1">
    <citation type="submission" date="2018-06" db="EMBL/GenBank/DDBJ databases">
        <authorList>
            <person name="Zhirakovskaya E."/>
        </authorList>
    </citation>
    <scope>NUCLEOTIDE SEQUENCE</scope>
</reference>
<dbReference type="GO" id="GO:0009055">
    <property type="term" value="F:electron transfer activity"/>
    <property type="evidence" value="ECO:0007669"/>
    <property type="project" value="InterPro"/>
</dbReference>
<keyword evidence="1" id="KW-0349">Heme</keyword>
<dbReference type="InterPro" id="IPR009056">
    <property type="entry name" value="Cyt_c-like_dom"/>
</dbReference>
<sequence length="116" mass="13035">MKAFLLAVVAVCLISNGVAQGAVSGEKIYLKKCKRCHKLTDQTLVGPGLAGVTERRTVEWLDKWLLNPKDMIKSGDPIAMELKKKYKGKMPRIRKMKAPENRKAIIEFLKANDSKH</sequence>
<keyword evidence="3" id="KW-0408">Iron</keyword>
<dbReference type="PROSITE" id="PS51007">
    <property type="entry name" value="CYTC"/>
    <property type="match status" value="1"/>
</dbReference>
<feature type="domain" description="Cytochrome c" evidence="4">
    <location>
        <begin position="20"/>
        <end position="113"/>
    </location>
</feature>
<dbReference type="Pfam" id="PF00034">
    <property type="entry name" value="Cytochrom_C"/>
    <property type="match status" value="1"/>
</dbReference>
<evidence type="ECO:0000256" key="2">
    <source>
        <dbReference type="ARBA" id="ARBA00022723"/>
    </source>
</evidence>
<proteinExistence type="predicted"/>
<accession>A0A3B1BZD5</accession>
<dbReference type="GO" id="GO:0020037">
    <property type="term" value="F:heme binding"/>
    <property type="evidence" value="ECO:0007669"/>
    <property type="project" value="InterPro"/>
</dbReference>
<evidence type="ECO:0000259" key="4">
    <source>
        <dbReference type="PROSITE" id="PS51007"/>
    </source>
</evidence>
<evidence type="ECO:0000256" key="1">
    <source>
        <dbReference type="ARBA" id="ARBA00022617"/>
    </source>
</evidence>
<dbReference type="AlphaFoldDB" id="A0A3B1BZD5"/>
<organism evidence="5">
    <name type="scientific">hydrothermal vent metagenome</name>
    <dbReference type="NCBI Taxonomy" id="652676"/>
    <lineage>
        <taxon>unclassified sequences</taxon>
        <taxon>metagenomes</taxon>
        <taxon>ecological metagenomes</taxon>
    </lineage>
</organism>
<dbReference type="Gene3D" id="1.10.760.10">
    <property type="entry name" value="Cytochrome c-like domain"/>
    <property type="match status" value="1"/>
</dbReference>